<keyword evidence="3" id="KW-1185">Reference proteome</keyword>
<dbReference type="AlphaFoldDB" id="A0A4D7B6D2"/>
<evidence type="ECO:0008006" key="4">
    <source>
        <dbReference type="Google" id="ProtNLM"/>
    </source>
</evidence>
<organism evidence="2 3">
    <name type="scientific">Phreatobacter stygius</name>
    <dbReference type="NCBI Taxonomy" id="1940610"/>
    <lineage>
        <taxon>Bacteria</taxon>
        <taxon>Pseudomonadati</taxon>
        <taxon>Pseudomonadota</taxon>
        <taxon>Alphaproteobacteria</taxon>
        <taxon>Hyphomicrobiales</taxon>
        <taxon>Phreatobacteraceae</taxon>
        <taxon>Phreatobacter</taxon>
    </lineage>
</organism>
<protein>
    <recommendedName>
        <fullName evidence="4">Porin</fullName>
    </recommendedName>
</protein>
<dbReference type="OrthoDB" id="8433962at2"/>
<dbReference type="RefSeq" id="WP_136961374.1">
    <property type="nucleotide sequence ID" value="NZ_CP039690.1"/>
</dbReference>
<dbReference type="EMBL" id="CP039690">
    <property type="protein sequence ID" value="QCI65928.1"/>
    <property type="molecule type" value="Genomic_DNA"/>
</dbReference>
<name>A0A4D7B6D2_9HYPH</name>
<feature type="signal peptide" evidence="1">
    <location>
        <begin position="1"/>
        <end position="23"/>
    </location>
</feature>
<evidence type="ECO:0000313" key="3">
    <source>
        <dbReference type="Proteomes" id="UP000298781"/>
    </source>
</evidence>
<keyword evidence="1" id="KW-0732">Signal</keyword>
<gene>
    <name evidence="2" type="ORF">E8M01_17960</name>
</gene>
<evidence type="ECO:0000313" key="2">
    <source>
        <dbReference type="EMBL" id="QCI65928.1"/>
    </source>
</evidence>
<evidence type="ECO:0000256" key="1">
    <source>
        <dbReference type="SAM" id="SignalP"/>
    </source>
</evidence>
<reference evidence="2 3" key="1">
    <citation type="submission" date="2019-04" db="EMBL/GenBank/DDBJ databases">
        <title>Phreatobacter aquaticus sp. nov.</title>
        <authorList>
            <person name="Choi A."/>
        </authorList>
    </citation>
    <scope>NUCLEOTIDE SEQUENCE [LARGE SCALE GENOMIC DNA]</scope>
    <source>
        <strain evidence="2 3">KCTC 52518</strain>
    </source>
</reference>
<sequence>MSLPWQWLLAVAATGLVSSLASAEPVLRRDACEVPVYGEAPAAASGAADDDDSSATAEPDTTLYAPLPGGGCLSVNTWASAILIATDLRFDDPRLRATAPSSFGSFQAGAQTTVATGWKTEGLFVGTTLVFVAGVRLPSSGGFVKEASFRIDRLLAGYAQSTFNYWNIDDFANAVFTPQRRTALLAFDIVKPSPWSVTLAFEQASIRPAVTLPAVPLLPALMPRDEVVSSAPDIVLRGRYQTDSLAFHAAVALRPNVPGNSARPRAGFAATVGGLWATTIGNVTHTFSGQLAYASDMPTYLGTPVDIGTLASILQPTDATRGYSAVVSLKQDWTPKLYTAFYVSHMSLSFPTISPHRGSARLTRAAANITYQTTAQSSLALELGYGSGSLDLPDRQSPFFDLGGRAISLTLTASAWF</sequence>
<dbReference type="KEGG" id="pstg:E8M01_17960"/>
<proteinExistence type="predicted"/>
<dbReference type="Proteomes" id="UP000298781">
    <property type="component" value="Chromosome"/>
</dbReference>
<feature type="chain" id="PRO_5020953131" description="Porin" evidence="1">
    <location>
        <begin position="24"/>
        <end position="417"/>
    </location>
</feature>
<accession>A0A4D7B6D2</accession>